<comment type="caution">
    <text evidence="1">The sequence shown here is derived from an EMBL/GenBank/DDBJ whole genome shotgun (WGS) entry which is preliminary data.</text>
</comment>
<evidence type="ECO:0000313" key="1">
    <source>
        <dbReference type="EMBL" id="KKM90752.1"/>
    </source>
</evidence>
<organism evidence="1">
    <name type="scientific">marine sediment metagenome</name>
    <dbReference type="NCBI Taxonomy" id="412755"/>
    <lineage>
        <taxon>unclassified sequences</taxon>
        <taxon>metagenomes</taxon>
        <taxon>ecological metagenomes</taxon>
    </lineage>
</organism>
<name>A0A0F9PBJ0_9ZZZZ</name>
<gene>
    <name evidence="1" type="ORF">LCGC14_1235410</name>
</gene>
<reference evidence="1" key="1">
    <citation type="journal article" date="2015" name="Nature">
        <title>Complex archaea that bridge the gap between prokaryotes and eukaryotes.</title>
        <authorList>
            <person name="Spang A."/>
            <person name="Saw J.H."/>
            <person name="Jorgensen S.L."/>
            <person name="Zaremba-Niedzwiedzka K."/>
            <person name="Martijn J."/>
            <person name="Lind A.E."/>
            <person name="van Eijk R."/>
            <person name="Schleper C."/>
            <person name="Guy L."/>
            <person name="Ettema T.J."/>
        </authorList>
    </citation>
    <scope>NUCLEOTIDE SEQUENCE</scope>
</reference>
<sequence length="103" mass="12191">MNQIATLWDEELREATELQSRLVHLSVGKRIKELQLYQHIFRQGYAAALVSEQVRELMKLARLHFLDICALCRRKNDIRGDDYCERCIALERHRTAMATFEDK</sequence>
<dbReference type="AlphaFoldDB" id="A0A0F9PBJ0"/>
<accession>A0A0F9PBJ0</accession>
<dbReference type="EMBL" id="LAZR01006630">
    <property type="protein sequence ID" value="KKM90752.1"/>
    <property type="molecule type" value="Genomic_DNA"/>
</dbReference>
<proteinExistence type="predicted"/>
<protein>
    <submittedName>
        <fullName evidence="1">Uncharacterized protein</fullName>
    </submittedName>
</protein>